<evidence type="ECO:0000256" key="4">
    <source>
        <dbReference type="ARBA" id="ARBA00023098"/>
    </source>
</evidence>
<evidence type="ECO:0000256" key="8">
    <source>
        <dbReference type="ARBA" id="ARBA00039866"/>
    </source>
</evidence>
<comment type="caution">
    <text evidence="11">The sequence shown here is derived from an EMBL/GenBank/DDBJ whole genome shotgun (WGS) entry which is preliminary data.</text>
</comment>
<comment type="similarity">
    <text evidence="6">Belongs to the acetyltransferase family. OlsB subfamily.</text>
</comment>
<keyword evidence="4" id="KW-0443">Lipid metabolism</keyword>
<dbReference type="PANTHER" id="PTHR37323">
    <property type="entry name" value="GCN5-RELATED N-ACETYLTRANSFERASE"/>
    <property type="match status" value="1"/>
</dbReference>
<gene>
    <name evidence="11" type="ORF">FHS72_003485</name>
</gene>
<dbReference type="RefSeq" id="WP_183530955.1">
    <property type="nucleotide sequence ID" value="NZ_JACIJM010000015.1"/>
</dbReference>
<dbReference type="SUPFAM" id="SSF55729">
    <property type="entry name" value="Acyl-CoA N-acyltransferases (Nat)"/>
    <property type="match status" value="1"/>
</dbReference>
<dbReference type="Pfam" id="PF13444">
    <property type="entry name" value="Acetyltransf_5"/>
    <property type="match status" value="1"/>
</dbReference>
<evidence type="ECO:0000313" key="11">
    <source>
        <dbReference type="EMBL" id="MBB5723840.1"/>
    </source>
</evidence>
<evidence type="ECO:0000256" key="6">
    <source>
        <dbReference type="ARBA" id="ARBA00038095"/>
    </source>
</evidence>
<evidence type="ECO:0000256" key="7">
    <source>
        <dbReference type="ARBA" id="ARBA00039058"/>
    </source>
</evidence>
<proteinExistence type="inferred from homology"/>
<evidence type="ECO:0000256" key="10">
    <source>
        <dbReference type="ARBA" id="ARBA00047785"/>
    </source>
</evidence>
<keyword evidence="12" id="KW-1185">Reference proteome</keyword>
<protein>
    <recommendedName>
        <fullName evidence="8">L-ornithine N(alpha)-acyltransferase</fullName>
        <ecNumber evidence="7">2.3.2.30</ecNumber>
    </recommendedName>
</protein>
<dbReference type="InterPro" id="IPR052351">
    <property type="entry name" value="Ornithine_N-alpha-AT"/>
</dbReference>
<evidence type="ECO:0000313" key="12">
    <source>
        <dbReference type="Proteomes" id="UP000535415"/>
    </source>
</evidence>
<dbReference type="EC" id="2.3.2.30" evidence="7"/>
<comment type="pathway">
    <text evidence="1">Lipid metabolism.</text>
</comment>
<keyword evidence="5" id="KW-0012">Acyltransferase</keyword>
<dbReference type="GO" id="GO:0043810">
    <property type="term" value="F:ornithine-acyl [acyl carrier protein] N-acyltransferase activity"/>
    <property type="evidence" value="ECO:0007669"/>
    <property type="project" value="UniProtKB-EC"/>
</dbReference>
<organism evidence="11 12">
    <name type="scientific">Yoonia ponticola</name>
    <dbReference type="NCBI Taxonomy" id="1524255"/>
    <lineage>
        <taxon>Bacteria</taxon>
        <taxon>Pseudomonadati</taxon>
        <taxon>Pseudomonadota</taxon>
        <taxon>Alphaproteobacteria</taxon>
        <taxon>Rhodobacterales</taxon>
        <taxon>Paracoccaceae</taxon>
        <taxon>Yoonia</taxon>
    </lineage>
</organism>
<dbReference type="PANTHER" id="PTHR37323:SF1">
    <property type="entry name" value="L-ORNITHINE N(ALPHA)-ACYLTRANSFERASE"/>
    <property type="match status" value="1"/>
</dbReference>
<reference evidence="11 12" key="1">
    <citation type="submission" date="2020-08" db="EMBL/GenBank/DDBJ databases">
        <title>Genomic Encyclopedia of Type Strains, Phase IV (KMG-IV): sequencing the most valuable type-strain genomes for metagenomic binning, comparative biology and taxonomic classification.</title>
        <authorList>
            <person name="Goeker M."/>
        </authorList>
    </citation>
    <scope>NUCLEOTIDE SEQUENCE [LARGE SCALE GENOMIC DNA]</scope>
    <source>
        <strain evidence="11 12">DSM 101064</strain>
    </source>
</reference>
<sequence>MNIASQQPRFSVSLAQSDEDIAAVQRLRYDVFAAELGASGAGIDHADGRESDVFDAFADHLILRDITLSYPNQIIGTYRLLSDDNARAAGGFYSASEYDLTTLTTSGFKLLELSRSCILPAYRGGTALLRLWQGLAAYVEDNKIDYLFGVASFSGTDITKHQQALTLLHDQHLAPKSVRTMAQGDGAVPLQQMPLTTIDRRSAMMAMPPLIKAYLRMGGVVGDGAFVDHDFQTIDVCMILETAQLSARHRAFLGSS</sequence>
<comment type="function">
    <text evidence="9">Catalyzes the first step in the biosynthesis of ornithine lipids, which are phosphorus-free membrane lipids. Catalyzes the 3-hydroxyacyl-acyl carrier protein-dependent acylation of ornithine to form lyso-ornithine lipid (LOL).</text>
</comment>
<evidence type="ECO:0000256" key="1">
    <source>
        <dbReference type="ARBA" id="ARBA00005189"/>
    </source>
</evidence>
<dbReference type="InterPro" id="IPR016181">
    <property type="entry name" value="Acyl_CoA_acyltransferase"/>
</dbReference>
<dbReference type="EMBL" id="JACIJM010000015">
    <property type="protein sequence ID" value="MBB5723840.1"/>
    <property type="molecule type" value="Genomic_DNA"/>
</dbReference>
<evidence type="ECO:0000256" key="5">
    <source>
        <dbReference type="ARBA" id="ARBA00023315"/>
    </source>
</evidence>
<evidence type="ECO:0000256" key="9">
    <source>
        <dbReference type="ARBA" id="ARBA00045724"/>
    </source>
</evidence>
<keyword evidence="2" id="KW-0444">Lipid biosynthesis</keyword>
<evidence type="ECO:0000256" key="2">
    <source>
        <dbReference type="ARBA" id="ARBA00022516"/>
    </source>
</evidence>
<name>A0A7W9BNV9_9RHOB</name>
<accession>A0A7W9BNV9</accession>
<keyword evidence="3" id="KW-0808">Transferase</keyword>
<dbReference type="AlphaFoldDB" id="A0A7W9BNV9"/>
<comment type="catalytic activity">
    <reaction evidence="10">
        <text>a (3R)-hydroxyacyl-[ACP] + L-ornithine = a lyso-ornithine lipid + holo-[ACP] + H(+)</text>
        <dbReference type="Rhea" id="RHEA:20633"/>
        <dbReference type="Rhea" id="RHEA-COMP:9685"/>
        <dbReference type="Rhea" id="RHEA-COMP:9945"/>
        <dbReference type="ChEBI" id="CHEBI:15378"/>
        <dbReference type="ChEBI" id="CHEBI:46911"/>
        <dbReference type="ChEBI" id="CHEBI:64479"/>
        <dbReference type="ChEBI" id="CHEBI:78827"/>
        <dbReference type="ChEBI" id="CHEBI:138482"/>
        <dbReference type="EC" id="2.3.2.30"/>
    </reaction>
    <physiologicalReaction direction="left-to-right" evidence="10">
        <dbReference type="Rhea" id="RHEA:20634"/>
    </physiologicalReaction>
</comment>
<evidence type="ECO:0000256" key="3">
    <source>
        <dbReference type="ARBA" id="ARBA00022679"/>
    </source>
</evidence>
<dbReference type="GO" id="GO:0006629">
    <property type="term" value="P:lipid metabolic process"/>
    <property type="evidence" value="ECO:0007669"/>
    <property type="project" value="UniProtKB-KW"/>
</dbReference>
<dbReference type="Gene3D" id="3.40.630.30">
    <property type="match status" value="1"/>
</dbReference>
<dbReference type="Proteomes" id="UP000535415">
    <property type="component" value="Unassembled WGS sequence"/>
</dbReference>